<sequence>MVEDGLPRGVAAQKVLRAIREGELDLIEPAVSYDYGVEYPALRELGLERDEAQSVLNDLREAGILAEEVVGNLVACPRCGSHRMLLQLRCPACGSTRLTRGSVIEHLPCGYVDLEDKFRVGEDLVCPKCRKPLRAIGIDYRKPGVFYKCLECQAIFPTPRAMYTCENGHRFDEGELALLPVKAYRPTPEGRALLEKMTVNLEEELRILREMGWHVEAPAKVPGRSGIAQEFSFAGWRDGDRTRDPPDIAGELIISDNAVDSAAMLTFWAKSMDTRAKHTIFMSIPGLSEEAKTLAKSYGINVVEAENASELQARIRSLLRDLTRGTDAAKEDEGGARGSHEE</sequence>
<dbReference type="EMBL" id="AP018732">
    <property type="protein sequence ID" value="BBE42032.1"/>
    <property type="molecule type" value="Genomic_DNA"/>
</dbReference>
<feature type="region of interest" description="Disordered" evidence="1">
    <location>
        <begin position="322"/>
        <end position="342"/>
    </location>
</feature>
<dbReference type="RefSeq" id="WP_174448308.1">
    <property type="nucleotide sequence ID" value="NZ_AP018732.1"/>
</dbReference>
<protein>
    <recommendedName>
        <fullName evidence="2">Thaumarchaeal output domain-containing protein</fullName>
    </recommendedName>
</protein>
<proteinExistence type="predicted"/>
<dbReference type="GeneID" id="55584458"/>
<gene>
    <name evidence="3" type="ORF">NAS2_0643</name>
</gene>
<keyword evidence="4" id="KW-1185">Reference proteome</keyword>
<dbReference type="AlphaFoldDB" id="A0A4P2VDW8"/>
<evidence type="ECO:0000256" key="1">
    <source>
        <dbReference type="SAM" id="MobiDB-lite"/>
    </source>
</evidence>
<dbReference type="Proteomes" id="UP000509448">
    <property type="component" value="Chromosome"/>
</dbReference>
<evidence type="ECO:0000259" key="2">
    <source>
        <dbReference type="Pfam" id="PF18551"/>
    </source>
</evidence>
<dbReference type="Pfam" id="PF18551">
    <property type="entry name" value="TackOD1"/>
    <property type="match status" value="1"/>
</dbReference>
<reference evidence="3 4" key="1">
    <citation type="journal article" date="2019" name="ISME J.">
        <title>Isolation and characterization of a thermophilic sulfur- and iron-reducing thaumarchaeote from a terrestrial acidic hot spring.</title>
        <authorList>
            <person name="Kato S."/>
            <person name="Itoh T."/>
            <person name="Yuki M."/>
            <person name="Nagamori M."/>
            <person name="Ohnishi M."/>
            <person name="Uematsu K."/>
            <person name="Suzuki K."/>
            <person name="Takashina T."/>
            <person name="Ohkuma M."/>
        </authorList>
    </citation>
    <scope>NUCLEOTIDE SEQUENCE [LARGE SCALE GENOMIC DNA]</scope>
    <source>
        <strain evidence="3 4">NAS-02</strain>
    </source>
</reference>
<accession>A0A4P2VDW8</accession>
<dbReference type="OrthoDB" id="371870at2157"/>
<evidence type="ECO:0000313" key="3">
    <source>
        <dbReference type="EMBL" id="BBE42032.1"/>
    </source>
</evidence>
<organism evidence="3 4">
    <name type="scientific">Conexivisphaera calida</name>
    <dbReference type="NCBI Taxonomy" id="1874277"/>
    <lineage>
        <taxon>Archaea</taxon>
        <taxon>Nitrososphaerota</taxon>
        <taxon>Conexivisphaeria</taxon>
        <taxon>Conexivisphaerales</taxon>
        <taxon>Conexivisphaeraceae</taxon>
        <taxon>Conexivisphaera</taxon>
    </lineage>
</organism>
<feature type="domain" description="Thaumarchaeal output" evidence="2">
    <location>
        <begin position="34"/>
        <end position="171"/>
    </location>
</feature>
<evidence type="ECO:0000313" key="4">
    <source>
        <dbReference type="Proteomes" id="UP000509448"/>
    </source>
</evidence>
<dbReference type="InterPro" id="IPR040572">
    <property type="entry name" value="TackOD1"/>
</dbReference>
<name>A0A4P2VDW8_9ARCH</name>
<dbReference type="KEGG" id="ccai:NAS2_0643"/>